<dbReference type="Pfam" id="PF00389">
    <property type="entry name" value="2-Hacid_dh"/>
    <property type="match status" value="1"/>
</dbReference>
<dbReference type="Pfam" id="PF02826">
    <property type="entry name" value="2-Hacid_dh_C"/>
    <property type="match status" value="1"/>
</dbReference>
<dbReference type="InterPro" id="IPR029752">
    <property type="entry name" value="D-isomer_DH_CS1"/>
</dbReference>
<protein>
    <recommendedName>
        <fullName evidence="7">D-glycerate dehydrogenase</fullName>
    </recommendedName>
</protein>
<evidence type="ECO:0000256" key="2">
    <source>
        <dbReference type="ARBA" id="ARBA00023002"/>
    </source>
</evidence>
<dbReference type="InterPro" id="IPR006140">
    <property type="entry name" value="D-isomer_DH_NAD-bd"/>
</dbReference>
<dbReference type="PANTHER" id="PTHR10996">
    <property type="entry name" value="2-HYDROXYACID DEHYDROGENASE-RELATED"/>
    <property type="match status" value="1"/>
</dbReference>
<dbReference type="InterPro" id="IPR029753">
    <property type="entry name" value="D-isomer_DH_CS"/>
</dbReference>
<comment type="similarity">
    <text evidence="1">Belongs to the D-isomer specific 2-hydroxyacid dehydrogenase family.</text>
</comment>
<evidence type="ECO:0000259" key="5">
    <source>
        <dbReference type="Pfam" id="PF02826"/>
    </source>
</evidence>
<dbReference type="GO" id="GO:0005829">
    <property type="term" value="C:cytosol"/>
    <property type="evidence" value="ECO:0007669"/>
    <property type="project" value="TreeGrafter"/>
</dbReference>
<dbReference type="SUPFAM" id="SSF52283">
    <property type="entry name" value="Formate/glycerate dehydrogenase catalytic domain-like"/>
    <property type="match status" value="1"/>
</dbReference>
<feature type="domain" description="D-isomer specific 2-hydroxyacid dehydrogenase NAD-binding" evidence="5">
    <location>
        <begin position="111"/>
        <end position="289"/>
    </location>
</feature>
<dbReference type="InterPro" id="IPR036291">
    <property type="entry name" value="NAD(P)-bd_dom_sf"/>
</dbReference>
<dbReference type="AlphaFoldDB" id="A0A381N2L8"/>
<evidence type="ECO:0008006" key="7">
    <source>
        <dbReference type="Google" id="ProtNLM"/>
    </source>
</evidence>
<evidence type="ECO:0000256" key="1">
    <source>
        <dbReference type="ARBA" id="ARBA00005854"/>
    </source>
</evidence>
<evidence type="ECO:0000259" key="4">
    <source>
        <dbReference type="Pfam" id="PF00389"/>
    </source>
</evidence>
<proteinExistence type="inferred from homology"/>
<dbReference type="PROSITE" id="PS00065">
    <property type="entry name" value="D_2_HYDROXYACID_DH_1"/>
    <property type="match status" value="1"/>
</dbReference>
<dbReference type="PROSITE" id="PS00671">
    <property type="entry name" value="D_2_HYDROXYACID_DH_3"/>
    <property type="match status" value="1"/>
</dbReference>
<organism evidence="6">
    <name type="scientific">marine metagenome</name>
    <dbReference type="NCBI Taxonomy" id="408172"/>
    <lineage>
        <taxon>unclassified sequences</taxon>
        <taxon>metagenomes</taxon>
        <taxon>ecological metagenomes</taxon>
    </lineage>
</organism>
<gene>
    <name evidence="6" type="ORF">METZ01_LOCUS1716</name>
</gene>
<keyword evidence="2" id="KW-0560">Oxidoreductase</keyword>
<dbReference type="GO" id="GO:0016618">
    <property type="term" value="F:hydroxypyruvate reductase [NAD(P)H] activity"/>
    <property type="evidence" value="ECO:0007669"/>
    <property type="project" value="TreeGrafter"/>
</dbReference>
<evidence type="ECO:0000313" key="6">
    <source>
        <dbReference type="EMBL" id="SUZ48862.1"/>
    </source>
</evidence>
<dbReference type="SUPFAM" id="SSF51735">
    <property type="entry name" value="NAD(P)-binding Rossmann-fold domains"/>
    <property type="match status" value="1"/>
</dbReference>
<dbReference type="FunFam" id="3.40.50.720:FF:000203">
    <property type="entry name" value="D-3-phosphoglycerate dehydrogenase (SerA)"/>
    <property type="match status" value="1"/>
</dbReference>
<sequence length="322" mass="34963">MEKPIVVVTRSWTATAQKAIAERFEARLNPTDRILSPTEIIKQCDGATALCPSGFDAIDNNLISKLPESVKLIATISAGTQHIDISAATKRGIQVSNTPGVVAEDTADLTIGLMISVCRRLVDLDGIMRRGNWQGFKVDDPLCGLRVWGKTIGIIGLGGIGKAVARRARAFRMPVLYHNRNRDLAAEKELGARYCPELYDLLSLSDIVSIHCPLTAETHHLIDEEALQAMKPSSVLINAARGGVVDEESLIYALQNGWIAGAGLDVYKNEPDFNSSLMMENVVLSPHVGTATTEARDDMGFRVIENIEVFLETGTPKDPVTS</sequence>
<dbReference type="InterPro" id="IPR006139">
    <property type="entry name" value="D-isomer_2_OHA_DH_cat_dom"/>
</dbReference>
<dbReference type="GO" id="GO:0051287">
    <property type="term" value="F:NAD binding"/>
    <property type="evidence" value="ECO:0007669"/>
    <property type="project" value="InterPro"/>
</dbReference>
<dbReference type="CDD" id="cd05301">
    <property type="entry name" value="GDH"/>
    <property type="match status" value="1"/>
</dbReference>
<evidence type="ECO:0000256" key="3">
    <source>
        <dbReference type="ARBA" id="ARBA00023027"/>
    </source>
</evidence>
<dbReference type="GO" id="GO:0030267">
    <property type="term" value="F:glyoxylate reductase (NADPH) activity"/>
    <property type="evidence" value="ECO:0007669"/>
    <property type="project" value="TreeGrafter"/>
</dbReference>
<keyword evidence="3" id="KW-0520">NAD</keyword>
<dbReference type="PROSITE" id="PS00670">
    <property type="entry name" value="D_2_HYDROXYACID_DH_2"/>
    <property type="match status" value="1"/>
</dbReference>
<reference evidence="6" key="1">
    <citation type="submission" date="2018-05" db="EMBL/GenBank/DDBJ databases">
        <authorList>
            <person name="Lanie J.A."/>
            <person name="Ng W.-L."/>
            <person name="Kazmierczak K.M."/>
            <person name="Andrzejewski T.M."/>
            <person name="Davidsen T.M."/>
            <person name="Wayne K.J."/>
            <person name="Tettelin H."/>
            <person name="Glass J.I."/>
            <person name="Rusch D."/>
            <person name="Podicherti R."/>
            <person name="Tsui H.-C.T."/>
            <person name="Winkler M.E."/>
        </authorList>
    </citation>
    <scope>NUCLEOTIDE SEQUENCE</scope>
</reference>
<dbReference type="EMBL" id="UINC01000089">
    <property type="protein sequence ID" value="SUZ48862.1"/>
    <property type="molecule type" value="Genomic_DNA"/>
</dbReference>
<dbReference type="Gene3D" id="3.40.50.720">
    <property type="entry name" value="NAD(P)-binding Rossmann-like Domain"/>
    <property type="match status" value="2"/>
</dbReference>
<feature type="domain" description="D-isomer specific 2-hydroxyacid dehydrogenase catalytic" evidence="4">
    <location>
        <begin position="29"/>
        <end position="320"/>
    </location>
</feature>
<name>A0A381N2L8_9ZZZZ</name>
<dbReference type="InterPro" id="IPR050223">
    <property type="entry name" value="D-isomer_2-hydroxyacid_DH"/>
</dbReference>
<dbReference type="PANTHER" id="PTHR10996:SF283">
    <property type="entry name" value="GLYOXYLATE_HYDROXYPYRUVATE REDUCTASE B"/>
    <property type="match status" value="1"/>
</dbReference>
<accession>A0A381N2L8</accession>